<dbReference type="InterPro" id="IPR050289">
    <property type="entry name" value="TorD/DmsD_chaperones"/>
</dbReference>
<gene>
    <name evidence="2" type="ORF">KDN34_06620</name>
</gene>
<sequence length="237" mass="27222">MDQNAEYAMLIGNREELYLLLGRLYKLEVDESLLERLAEMQFPKNSGDAELNEGYQLLTNYLKHQKNETDLAVDYARVFLGAGIYSGLVAHPYESVYTSPERLVMQEAWVDVVATYHANGLDKAASLDIPEDHIALECEFMAYLCHKIQQAMSKDDWSTITRAIDTQKEFLQKHLLNWVPNFCEDIQRCASSDFYKAVAKITDRFLKLDLDILEELSPSTAVLVNPDYQNEQLNVRI</sequence>
<dbReference type="RefSeq" id="WP_212596102.1">
    <property type="nucleotide sequence ID" value="NZ_CP073587.1"/>
</dbReference>
<organism evidence="2 3">
    <name type="scientific">Shewanella yunxiaonensis</name>
    <dbReference type="NCBI Taxonomy" id="2829809"/>
    <lineage>
        <taxon>Bacteria</taxon>
        <taxon>Pseudomonadati</taxon>
        <taxon>Pseudomonadota</taxon>
        <taxon>Gammaproteobacteria</taxon>
        <taxon>Alteromonadales</taxon>
        <taxon>Shewanellaceae</taxon>
        <taxon>Shewanella</taxon>
    </lineage>
</organism>
<evidence type="ECO:0000256" key="1">
    <source>
        <dbReference type="ARBA" id="ARBA00023186"/>
    </source>
</evidence>
<evidence type="ECO:0000313" key="2">
    <source>
        <dbReference type="EMBL" id="QUN07099.1"/>
    </source>
</evidence>
<dbReference type="Gene3D" id="1.10.3480.10">
    <property type="entry name" value="TorD-like"/>
    <property type="match status" value="1"/>
</dbReference>
<dbReference type="Proteomes" id="UP000679575">
    <property type="component" value="Chromosome"/>
</dbReference>
<keyword evidence="1" id="KW-0143">Chaperone</keyword>
<proteinExistence type="predicted"/>
<dbReference type="PANTHER" id="PTHR34227">
    <property type="entry name" value="CHAPERONE PROTEIN YCDY"/>
    <property type="match status" value="1"/>
</dbReference>
<keyword evidence="3" id="KW-1185">Reference proteome</keyword>
<evidence type="ECO:0000313" key="3">
    <source>
        <dbReference type="Proteomes" id="UP000679575"/>
    </source>
</evidence>
<dbReference type="PANTHER" id="PTHR34227:SF1">
    <property type="entry name" value="DIMETHYL SULFOXIDE REDUCTASE CHAPERONE-RELATED"/>
    <property type="match status" value="1"/>
</dbReference>
<accession>A0ABX7YXT9</accession>
<dbReference type="InterPro" id="IPR020945">
    <property type="entry name" value="DMSO/NO3_reduct_chaperone"/>
</dbReference>
<protein>
    <submittedName>
        <fullName evidence="2">Molecular chaperone TorD family protein</fullName>
    </submittedName>
</protein>
<dbReference type="EMBL" id="CP073587">
    <property type="protein sequence ID" value="QUN07099.1"/>
    <property type="molecule type" value="Genomic_DNA"/>
</dbReference>
<name>A0ABX7YXT9_9GAMM</name>
<dbReference type="InterPro" id="IPR036411">
    <property type="entry name" value="TorD-like_sf"/>
</dbReference>
<dbReference type="SUPFAM" id="SSF89155">
    <property type="entry name" value="TorD-like"/>
    <property type="match status" value="1"/>
</dbReference>
<dbReference type="Pfam" id="PF02613">
    <property type="entry name" value="Nitrate_red_del"/>
    <property type="match status" value="1"/>
</dbReference>
<reference evidence="2 3" key="1">
    <citation type="submission" date="2021-04" db="EMBL/GenBank/DDBJ databases">
        <title>Novel species identification of genus Shewanella.</title>
        <authorList>
            <person name="Liu G."/>
        </authorList>
    </citation>
    <scope>NUCLEOTIDE SEQUENCE [LARGE SCALE GENOMIC DNA]</scope>
    <source>
        <strain evidence="2 3">FJAT-54481</strain>
    </source>
</reference>